<protein>
    <submittedName>
        <fullName evidence="1 3">Uncharacterized protein</fullName>
    </submittedName>
</protein>
<dbReference type="RefSeq" id="XP_033582691.1">
    <property type="nucleotide sequence ID" value="XM_033727500.1"/>
</dbReference>
<proteinExistence type="predicted"/>
<dbReference type="Proteomes" id="UP000504636">
    <property type="component" value="Unplaced"/>
</dbReference>
<dbReference type="AlphaFoldDB" id="A0A6A6Z641"/>
<dbReference type="GeneID" id="54468393"/>
<name>A0A6A6Z641_9PEZI</name>
<dbReference type="OrthoDB" id="4293239at2759"/>
<reference evidence="3" key="3">
    <citation type="submission" date="2025-04" db="UniProtKB">
        <authorList>
            <consortium name="RefSeq"/>
        </authorList>
    </citation>
    <scope>IDENTIFICATION</scope>
    <source>
        <strain evidence="3">CBS 304.34</strain>
    </source>
</reference>
<keyword evidence="2" id="KW-1185">Reference proteome</keyword>
<evidence type="ECO:0000313" key="2">
    <source>
        <dbReference type="Proteomes" id="UP000504636"/>
    </source>
</evidence>
<accession>A0A6A6Z641</accession>
<dbReference type="EMBL" id="MU003693">
    <property type="protein sequence ID" value="KAF2815727.1"/>
    <property type="molecule type" value="Genomic_DNA"/>
</dbReference>
<evidence type="ECO:0000313" key="3">
    <source>
        <dbReference type="RefSeq" id="XP_033582691.1"/>
    </source>
</evidence>
<evidence type="ECO:0000313" key="1">
    <source>
        <dbReference type="EMBL" id="KAF2815727.1"/>
    </source>
</evidence>
<sequence>MAFNEEDCKVAGGMGYFVLWAMQNYSNYLVRMVSNIGNVHGAVTGFLSGMPEVFTDDGDVPKDNTVGSMSILSTFLPAAAWAVPEAKFVGAGVSLLGGVFGALGTNPPQLLFDEFAQASDALSQSIISLQNAIYTIANDTLIAVPSNAPGYVYASDAQQLPQILMDGVFAADVTSAIGLNPPEMIAALSSVAISWLWNHKKVAVIKINAAQFGAEVCGATPLWGEYTRCDGDGNAYTLAQFDPYVKNGQKRSAEGEADGLKKRLQHAYHNIKDPADGVRGVRGVEKLSNCFLTLEQVVLSSEFTQSVTKAWRSELSGGDMVSRLEANGGSQGQAELSTAFNLPVCDLTHMIPINAAYLKRVGNDDGTCGGSTDCWKKTVMYLCGNAKDMPYHADGMSNPDDDECSGAIYSTLPDW</sequence>
<organism evidence="1">
    <name type="scientific">Mytilinidion resinicola</name>
    <dbReference type="NCBI Taxonomy" id="574789"/>
    <lineage>
        <taxon>Eukaryota</taxon>
        <taxon>Fungi</taxon>
        <taxon>Dikarya</taxon>
        <taxon>Ascomycota</taxon>
        <taxon>Pezizomycotina</taxon>
        <taxon>Dothideomycetes</taxon>
        <taxon>Pleosporomycetidae</taxon>
        <taxon>Mytilinidiales</taxon>
        <taxon>Mytilinidiaceae</taxon>
        <taxon>Mytilinidion</taxon>
    </lineage>
</organism>
<gene>
    <name evidence="1 3" type="ORF">BDZ99DRAFT_565664</name>
</gene>
<reference evidence="1 3" key="1">
    <citation type="journal article" date="2020" name="Stud. Mycol.">
        <title>101 Dothideomycetes genomes: a test case for predicting lifestyles and emergence of pathogens.</title>
        <authorList>
            <person name="Haridas S."/>
            <person name="Albert R."/>
            <person name="Binder M."/>
            <person name="Bloem J."/>
            <person name="Labutti K."/>
            <person name="Salamov A."/>
            <person name="Andreopoulos B."/>
            <person name="Baker S."/>
            <person name="Barry K."/>
            <person name="Bills G."/>
            <person name="Bluhm B."/>
            <person name="Cannon C."/>
            <person name="Castanera R."/>
            <person name="Culley D."/>
            <person name="Daum C."/>
            <person name="Ezra D."/>
            <person name="Gonzalez J."/>
            <person name="Henrissat B."/>
            <person name="Kuo A."/>
            <person name="Liang C."/>
            <person name="Lipzen A."/>
            <person name="Lutzoni F."/>
            <person name="Magnuson J."/>
            <person name="Mondo S."/>
            <person name="Nolan M."/>
            <person name="Ohm R."/>
            <person name="Pangilinan J."/>
            <person name="Park H.-J."/>
            <person name="Ramirez L."/>
            <person name="Alfaro M."/>
            <person name="Sun H."/>
            <person name="Tritt A."/>
            <person name="Yoshinaga Y."/>
            <person name="Zwiers L.-H."/>
            <person name="Turgeon B."/>
            <person name="Goodwin S."/>
            <person name="Spatafora J."/>
            <person name="Crous P."/>
            <person name="Grigoriev I."/>
        </authorList>
    </citation>
    <scope>NUCLEOTIDE SEQUENCE</scope>
    <source>
        <strain evidence="1 3">CBS 304.34</strain>
    </source>
</reference>
<reference evidence="3" key="2">
    <citation type="submission" date="2020-04" db="EMBL/GenBank/DDBJ databases">
        <authorList>
            <consortium name="NCBI Genome Project"/>
        </authorList>
    </citation>
    <scope>NUCLEOTIDE SEQUENCE</scope>
    <source>
        <strain evidence="3">CBS 304.34</strain>
    </source>
</reference>